<organism evidence="2 3">
    <name type="scientific">Acetobacter sicerae</name>
    <dbReference type="NCBI Taxonomy" id="85325"/>
    <lineage>
        <taxon>Bacteria</taxon>
        <taxon>Pseudomonadati</taxon>
        <taxon>Pseudomonadota</taxon>
        <taxon>Alphaproteobacteria</taxon>
        <taxon>Acetobacterales</taxon>
        <taxon>Acetobacteraceae</taxon>
        <taxon>Acetobacter</taxon>
    </lineage>
</organism>
<proteinExistence type="predicted"/>
<gene>
    <name evidence="2" type="ORF">LWC05_09825</name>
</gene>
<keyword evidence="3" id="KW-1185">Reference proteome</keyword>
<sequence>MNATSFSQIQSLQDIAVTPVNAAGDRQSLSNNTQPSAKGQTDATSAPVTARAQNASIQPTALSTLTQSSPTETVSVTQDSKIADTDTGQASQVTSQSTDAPAQVQMTWNPIPVTSTAPTVKASASSASRLDDRTLSRTDISSSTQPQTVAAKPQTDEVSSSAVSAKTLSDQQGRGDDNKGSDQHTSSDQSLAANMTLPQTYNEAAPFSEQLVASTTNDTSSSAATIPQASETTSSASSSITASSDTSPTALNLAVALQNDDQTPLHVTIDKSDKSDGLNIHIGADGLTTLNELQSHKHELVHALENAGISTAGSQISFGLADNNADLSFSQNNQSQQQPQDNSTNTTAGSSDFANAFGGTLSGNSNGDGSRNAWSATPSTTMTSAAASDADETGDQIYALTALRTGSVNITA</sequence>
<protein>
    <recommendedName>
        <fullName evidence="4">Flagellar hook-length control protein-like C-terminal domain-containing protein</fullName>
    </recommendedName>
</protein>
<evidence type="ECO:0000313" key="2">
    <source>
        <dbReference type="EMBL" id="MCE0744178.1"/>
    </source>
</evidence>
<feature type="compositionally biased region" description="Polar residues" evidence="1">
    <location>
        <begin position="27"/>
        <end position="118"/>
    </location>
</feature>
<feature type="compositionally biased region" description="Basic and acidic residues" evidence="1">
    <location>
        <begin position="173"/>
        <end position="182"/>
    </location>
</feature>
<reference evidence="2 3" key="1">
    <citation type="submission" date="2021-12" db="EMBL/GenBank/DDBJ databases">
        <title>Genome sequence of Acetobacter sicerae DmPark20a_162.</title>
        <authorList>
            <person name="Chaston J.M."/>
        </authorList>
    </citation>
    <scope>NUCLEOTIDE SEQUENCE [LARGE SCALE GENOMIC DNA]</scope>
    <source>
        <strain evidence="2 3">DmPark20a_162</strain>
    </source>
</reference>
<feature type="region of interest" description="Disordered" evidence="1">
    <location>
        <begin position="327"/>
        <end position="391"/>
    </location>
</feature>
<dbReference type="Proteomes" id="UP001521074">
    <property type="component" value="Unassembled WGS sequence"/>
</dbReference>
<feature type="compositionally biased region" description="Polar residues" evidence="1">
    <location>
        <begin position="156"/>
        <end position="172"/>
    </location>
</feature>
<accession>A0ABS8VXU2</accession>
<feature type="compositionally biased region" description="Low complexity" evidence="1">
    <location>
        <begin position="330"/>
        <end position="347"/>
    </location>
</feature>
<dbReference type="EMBL" id="JAJSOJ010000029">
    <property type="protein sequence ID" value="MCE0744178.1"/>
    <property type="molecule type" value="Genomic_DNA"/>
</dbReference>
<evidence type="ECO:0008006" key="4">
    <source>
        <dbReference type="Google" id="ProtNLM"/>
    </source>
</evidence>
<evidence type="ECO:0000256" key="1">
    <source>
        <dbReference type="SAM" id="MobiDB-lite"/>
    </source>
</evidence>
<feature type="region of interest" description="Disordered" evidence="1">
    <location>
        <begin position="23"/>
        <end position="189"/>
    </location>
</feature>
<evidence type="ECO:0000313" key="3">
    <source>
        <dbReference type="Proteomes" id="UP001521074"/>
    </source>
</evidence>
<feature type="region of interest" description="Disordered" evidence="1">
    <location>
        <begin position="213"/>
        <end position="246"/>
    </location>
</feature>
<comment type="caution">
    <text evidence="2">The sequence shown here is derived from an EMBL/GenBank/DDBJ whole genome shotgun (WGS) entry which is preliminary data.</text>
</comment>
<name>A0ABS8VXU2_9PROT</name>
<feature type="compositionally biased region" description="Low complexity" evidence="1">
    <location>
        <begin position="373"/>
        <end position="388"/>
    </location>
</feature>
<dbReference type="RefSeq" id="WP_232877866.1">
    <property type="nucleotide sequence ID" value="NZ_JAJSOJ010000029.1"/>
</dbReference>
<feature type="compositionally biased region" description="Polar residues" evidence="1">
    <location>
        <begin position="137"/>
        <end position="148"/>
    </location>
</feature>